<dbReference type="KEGG" id="mpk:VL20_4831"/>
<dbReference type="PATRIC" id="fig|1638788.3.peg.4873"/>
<proteinExistence type="predicted"/>
<keyword evidence="2" id="KW-1185">Reference proteome</keyword>
<reference evidence="1 2" key="1">
    <citation type="journal article" date="2016" name="Stand. Genomic Sci.">
        <title>Complete genome sequence and genomic characterization of Microcystis panniformis FACHB 1757 by third-generation sequencing.</title>
        <authorList>
            <person name="Zhang J.Y."/>
            <person name="Guan R."/>
            <person name="Zhang H.J."/>
            <person name="Li H."/>
            <person name="Xiao P."/>
            <person name="Yu G.L."/>
            <person name="Du L."/>
            <person name="Cao D.M."/>
            <person name="Zhu B.C."/>
            <person name="Li R.H."/>
            <person name="Lu Z.H."/>
        </authorList>
    </citation>
    <scope>NUCLEOTIDE SEQUENCE [LARGE SCALE GENOMIC DNA]</scope>
    <source>
        <strain evidence="1 2">FACHB-1757</strain>
    </source>
</reference>
<name>A0A0K1S6W6_9CHRO</name>
<protein>
    <submittedName>
        <fullName evidence="1">Uncharacterized protein</fullName>
    </submittedName>
</protein>
<dbReference type="Proteomes" id="UP000068167">
    <property type="component" value="Chromosome"/>
</dbReference>
<evidence type="ECO:0000313" key="1">
    <source>
        <dbReference type="EMBL" id="AKV69716.1"/>
    </source>
</evidence>
<gene>
    <name evidence="1" type="ORF">VL20_4831</name>
</gene>
<evidence type="ECO:0000313" key="2">
    <source>
        <dbReference type="Proteomes" id="UP000068167"/>
    </source>
</evidence>
<organism evidence="1 2">
    <name type="scientific">Microcystis panniformis FACHB-1757</name>
    <dbReference type="NCBI Taxonomy" id="1638788"/>
    <lineage>
        <taxon>Bacteria</taxon>
        <taxon>Bacillati</taxon>
        <taxon>Cyanobacteriota</taxon>
        <taxon>Cyanophyceae</taxon>
        <taxon>Oscillatoriophycideae</taxon>
        <taxon>Chroococcales</taxon>
        <taxon>Microcystaceae</taxon>
        <taxon>Microcystis</taxon>
    </lineage>
</organism>
<sequence length="41" mass="4497">MIHESTLPDIVEQGGGRGEYLENGFLSETRFLGVGVCQTKK</sequence>
<accession>A0A0K1S6W6</accession>
<dbReference type="EMBL" id="CP011339">
    <property type="protein sequence ID" value="AKV69716.1"/>
    <property type="molecule type" value="Genomic_DNA"/>
</dbReference>
<dbReference type="AlphaFoldDB" id="A0A0K1S6W6"/>